<dbReference type="Proteomes" id="UP000823775">
    <property type="component" value="Unassembled WGS sequence"/>
</dbReference>
<evidence type="ECO:0000313" key="3">
    <source>
        <dbReference type="Proteomes" id="UP000823775"/>
    </source>
</evidence>
<feature type="region of interest" description="Disordered" evidence="1">
    <location>
        <begin position="1"/>
        <end position="40"/>
    </location>
</feature>
<protein>
    <submittedName>
        <fullName evidence="2">Uncharacterized protein</fullName>
    </submittedName>
</protein>
<reference evidence="2 3" key="1">
    <citation type="journal article" date="2021" name="BMC Genomics">
        <title>Datura genome reveals duplications of psychoactive alkaloid biosynthetic genes and high mutation rate following tissue culture.</title>
        <authorList>
            <person name="Rajewski A."/>
            <person name="Carter-House D."/>
            <person name="Stajich J."/>
            <person name="Litt A."/>
        </authorList>
    </citation>
    <scope>NUCLEOTIDE SEQUENCE [LARGE SCALE GENOMIC DNA]</scope>
    <source>
        <strain evidence="2">AR-01</strain>
    </source>
</reference>
<accession>A0ABS8VIH9</accession>
<feature type="non-terminal residue" evidence="2">
    <location>
        <position position="1"/>
    </location>
</feature>
<keyword evidence="3" id="KW-1185">Reference proteome</keyword>
<comment type="caution">
    <text evidence="2">The sequence shown here is derived from an EMBL/GenBank/DDBJ whole genome shotgun (WGS) entry which is preliminary data.</text>
</comment>
<feature type="compositionally biased region" description="Basic and acidic residues" evidence="1">
    <location>
        <begin position="1"/>
        <end position="12"/>
    </location>
</feature>
<evidence type="ECO:0000256" key="1">
    <source>
        <dbReference type="SAM" id="MobiDB-lite"/>
    </source>
</evidence>
<evidence type="ECO:0000313" key="2">
    <source>
        <dbReference type="EMBL" id="MCD9645765.1"/>
    </source>
</evidence>
<proteinExistence type="predicted"/>
<sequence>GGPREYETDRARGKVQGASRRTPHLDVGSDASRLSPGAMGDALWTPTSPPYIYVKCEMFSLKYFPI</sequence>
<gene>
    <name evidence="2" type="ORF">HAX54_034950</name>
</gene>
<organism evidence="2 3">
    <name type="scientific">Datura stramonium</name>
    <name type="common">Jimsonweed</name>
    <name type="synonym">Common thornapple</name>
    <dbReference type="NCBI Taxonomy" id="4076"/>
    <lineage>
        <taxon>Eukaryota</taxon>
        <taxon>Viridiplantae</taxon>
        <taxon>Streptophyta</taxon>
        <taxon>Embryophyta</taxon>
        <taxon>Tracheophyta</taxon>
        <taxon>Spermatophyta</taxon>
        <taxon>Magnoliopsida</taxon>
        <taxon>eudicotyledons</taxon>
        <taxon>Gunneridae</taxon>
        <taxon>Pentapetalae</taxon>
        <taxon>asterids</taxon>
        <taxon>lamiids</taxon>
        <taxon>Solanales</taxon>
        <taxon>Solanaceae</taxon>
        <taxon>Solanoideae</taxon>
        <taxon>Datureae</taxon>
        <taxon>Datura</taxon>
    </lineage>
</organism>
<name>A0ABS8VIH9_DATST</name>
<dbReference type="EMBL" id="JACEIK010004536">
    <property type="protein sequence ID" value="MCD9645765.1"/>
    <property type="molecule type" value="Genomic_DNA"/>
</dbReference>